<proteinExistence type="predicted"/>
<evidence type="ECO:0000313" key="2">
    <source>
        <dbReference type="Proteomes" id="UP000765509"/>
    </source>
</evidence>
<protein>
    <submittedName>
        <fullName evidence="1">Uncharacterized protein</fullName>
    </submittedName>
</protein>
<dbReference type="Proteomes" id="UP000765509">
    <property type="component" value="Unassembled WGS sequence"/>
</dbReference>
<organism evidence="1 2">
    <name type="scientific">Austropuccinia psidii MF-1</name>
    <dbReference type="NCBI Taxonomy" id="1389203"/>
    <lineage>
        <taxon>Eukaryota</taxon>
        <taxon>Fungi</taxon>
        <taxon>Dikarya</taxon>
        <taxon>Basidiomycota</taxon>
        <taxon>Pucciniomycotina</taxon>
        <taxon>Pucciniomycetes</taxon>
        <taxon>Pucciniales</taxon>
        <taxon>Sphaerophragmiaceae</taxon>
        <taxon>Austropuccinia</taxon>
    </lineage>
</organism>
<keyword evidence="2" id="KW-1185">Reference proteome</keyword>
<dbReference type="Pfam" id="PF13911">
    <property type="entry name" value="AhpC-TSA_2"/>
    <property type="match status" value="1"/>
</dbReference>
<dbReference type="CDD" id="cd02970">
    <property type="entry name" value="PRX_like2"/>
    <property type="match status" value="1"/>
</dbReference>
<dbReference type="PANTHER" id="PTHR28630">
    <property type="match status" value="1"/>
</dbReference>
<dbReference type="Gene3D" id="3.40.30.10">
    <property type="entry name" value="Glutaredoxin"/>
    <property type="match status" value="1"/>
</dbReference>
<dbReference type="InterPro" id="IPR036249">
    <property type="entry name" value="Thioredoxin-like_sf"/>
</dbReference>
<gene>
    <name evidence="1" type="ORF">O181_073351</name>
</gene>
<name>A0A9Q3I874_9BASI</name>
<dbReference type="InterPro" id="IPR032801">
    <property type="entry name" value="PXL2A/B/C"/>
</dbReference>
<dbReference type="PANTHER" id="PTHR28630:SF3">
    <property type="entry name" value="PEROXIREDOXIN-LIKE 2C"/>
    <property type="match status" value="1"/>
</dbReference>
<reference evidence="1" key="1">
    <citation type="submission" date="2021-03" db="EMBL/GenBank/DDBJ databases">
        <title>Draft genome sequence of rust myrtle Austropuccinia psidii MF-1, a brazilian biotype.</title>
        <authorList>
            <person name="Quecine M.C."/>
            <person name="Pachon D.M.R."/>
            <person name="Bonatelli M.L."/>
            <person name="Correr F.H."/>
            <person name="Franceschini L.M."/>
            <person name="Leite T.F."/>
            <person name="Margarido G.R.A."/>
            <person name="Almeida C.A."/>
            <person name="Ferrarezi J.A."/>
            <person name="Labate C.A."/>
        </authorList>
    </citation>
    <scope>NUCLEOTIDE SEQUENCE</scope>
    <source>
        <strain evidence="1">MF-1</strain>
    </source>
</reference>
<evidence type="ECO:0000313" key="1">
    <source>
        <dbReference type="EMBL" id="MBW0533636.1"/>
    </source>
</evidence>
<dbReference type="SUPFAM" id="SSF52833">
    <property type="entry name" value="Thioredoxin-like"/>
    <property type="match status" value="1"/>
</dbReference>
<dbReference type="EMBL" id="AVOT02038714">
    <property type="protein sequence ID" value="MBW0533636.1"/>
    <property type="molecule type" value="Genomic_DNA"/>
</dbReference>
<accession>A0A9Q3I874</accession>
<comment type="caution">
    <text evidence="1">The sequence shown here is derived from an EMBL/GenBank/DDBJ whole genome shotgun (WGS) entry which is preliminary data.</text>
</comment>
<dbReference type="OrthoDB" id="40334at2759"/>
<dbReference type="AlphaFoldDB" id="A0A9Q3I874"/>
<sequence length="205" mass="22857">MAEGASNHKKADTNELVDSKTLKQAEGIGVFDEQGNERPFGGLVRHGTVCVVFIRHFGCSFCQSYIAGLKKILTQDNLGDRKLLVVGCGHWSVIKAYKELLDCPFPIYSDNTRKLFDALSMIANLGFGDSKTQGHYITESLPSAILTSVVNTFKMGTKTFFQAGKMDQLGGEFIFQKGQCVFAHRMRTTRDHTEPEDLKERLLEI</sequence>